<protein>
    <submittedName>
        <fullName evidence="6">1-acyl-sn-glycerol-3-phosphate acyltransferase</fullName>
    </submittedName>
</protein>
<feature type="domain" description="Phospholipid/glycerol acyltransferase" evidence="5">
    <location>
        <begin position="72"/>
        <end position="186"/>
    </location>
</feature>
<dbReference type="PANTHER" id="PTHR10434">
    <property type="entry name" value="1-ACYL-SN-GLYCEROL-3-PHOSPHATE ACYLTRANSFERASE"/>
    <property type="match status" value="1"/>
</dbReference>
<evidence type="ECO:0000313" key="7">
    <source>
        <dbReference type="Proteomes" id="UP001196509"/>
    </source>
</evidence>
<dbReference type="Proteomes" id="UP001196509">
    <property type="component" value="Unassembled WGS sequence"/>
</dbReference>
<evidence type="ECO:0000313" key="6">
    <source>
        <dbReference type="EMBL" id="MBW8640769.1"/>
    </source>
</evidence>
<dbReference type="RefSeq" id="WP_220231506.1">
    <property type="nucleotide sequence ID" value="NZ_JAICBX010000009.1"/>
</dbReference>
<evidence type="ECO:0000259" key="5">
    <source>
        <dbReference type="SMART" id="SM00563"/>
    </source>
</evidence>
<evidence type="ECO:0000256" key="3">
    <source>
        <dbReference type="ARBA" id="ARBA00023315"/>
    </source>
</evidence>
<dbReference type="GO" id="GO:0003841">
    <property type="term" value="F:1-acylglycerol-3-phosphate O-acyltransferase activity"/>
    <property type="evidence" value="ECO:0007669"/>
    <property type="project" value="TreeGrafter"/>
</dbReference>
<name>A0AAE2ZRN7_9HYPH</name>
<dbReference type="EMBL" id="JAICBX010000009">
    <property type="protein sequence ID" value="MBW8640769.1"/>
    <property type="molecule type" value="Genomic_DNA"/>
</dbReference>
<evidence type="ECO:0000256" key="4">
    <source>
        <dbReference type="SAM" id="Phobius"/>
    </source>
</evidence>
<keyword evidence="2" id="KW-0808">Transferase</keyword>
<organism evidence="6 7">
    <name type="scientific">Flavimaribacter sediminis</name>
    <dbReference type="NCBI Taxonomy" id="2865987"/>
    <lineage>
        <taxon>Bacteria</taxon>
        <taxon>Pseudomonadati</taxon>
        <taxon>Pseudomonadota</taxon>
        <taxon>Alphaproteobacteria</taxon>
        <taxon>Hyphomicrobiales</taxon>
        <taxon>Rhizobiaceae</taxon>
        <taxon>Flavimaribacter</taxon>
    </lineage>
</organism>
<keyword evidence="3 6" id="KW-0012">Acyltransferase</keyword>
<sequence length="269" mass="31178">MILLRSMLFNLAFYLNLIVQMIIFSPAYFLMRRKNAWVIPKNWVRSNHWLLKVIVGTDYSIEGLENLPDGPYIIAPKHQSFWDAYALLPHLDDPFYILKRELTWIPLFGWYVIKMQMVPIDRGAKSSVMPAVLERTRKQMADGRQLIIYPEGTRRPVGAEPVYKFGIARLYDQLQVPVVPVAMVPGLFWPRRKFIRYPGHIHVRFLEPIQPGMKPDAFLEKLVDVTEAATDELLVRTIDENPHLPLSETARKRYEELTGSSRSATASSR</sequence>
<reference evidence="6" key="1">
    <citation type="submission" date="2021-08" db="EMBL/GenBank/DDBJ databases">
        <title>Hoeflea bacterium WL0058 sp. nov., isolated from the sediment.</title>
        <authorList>
            <person name="Wang L."/>
            <person name="Zhang D."/>
        </authorList>
    </citation>
    <scope>NUCLEOTIDE SEQUENCE</scope>
    <source>
        <strain evidence="6">WL0058</strain>
    </source>
</reference>
<keyword evidence="4" id="KW-1133">Transmembrane helix</keyword>
<feature type="transmembrane region" description="Helical" evidence="4">
    <location>
        <begin position="12"/>
        <end position="31"/>
    </location>
</feature>
<gene>
    <name evidence="6" type="ORF">K1W69_26495</name>
</gene>
<dbReference type="SUPFAM" id="SSF69593">
    <property type="entry name" value="Glycerol-3-phosphate (1)-acyltransferase"/>
    <property type="match status" value="1"/>
</dbReference>
<dbReference type="CDD" id="cd07989">
    <property type="entry name" value="LPLAT_AGPAT-like"/>
    <property type="match status" value="1"/>
</dbReference>
<comment type="caution">
    <text evidence="6">The sequence shown here is derived from an EMBL/GenBank/DDBJ whole genome shotgun (WGS) entry which is preliminary data.</text>
</comment>
<proteinExistence type="predicted"/>
<dbReference type="AlphaFoldDB" id="A0AAE2ZRN7"/>
<dbReference type="InterPro" id="IPR002123">
    <property type="entry name" value="Plipid/glycerol_acylTrfase"/>
</dbReference>
<dbReference type="GO" id="GO:0006654">
    <property type="term" value="P:phosphatidic acid biosynthetic process"/>
    <property type="evidence" value="ECO:0007669"/>
    <property type="project" value="TreeGrafter"/>
</dbReference>
<dbReference type="SMART" id="SM00563">
    <property type="entry name" value="PlsC"/>
    <property type="match status" value="1"/>
</dbReference>
<dbReference type="Pfam" id="PF01553">
    <property type="entry name" value="Acyltransferase"/>
    <property type="match status" value="1"/>
</dbReference>
<keyword evidence="7" id="KW-1185">Reference proteome</keyword>
<evidence type="ECO:0000256" key="2">
    <source>
        <dbReference type="ARBA" id="ARBA00022679"/>
    </source>
</evidence>
<dbReference type="PANTHER" id="PTHR10434:SF40">
    <property type="entry name" value="1-ACYL-SN-GLYCEROL-3-PHOSPHATE ACYLTRANSFERASE"/>
    <property type="match status" value="1"/>
</dbReference>
<keyword evidence="4" id="KW-0472">Membrane</keyword>
<comment type="pathway">
    <text evidence="1">Lipid metabolism.</text>
</comment>
<evidence type="ECO:0000256" key="1">
    <source>
        <dbReference type="ARBA" id="ARBA00005189"/>
    </source>
</evidence>
<keyword evidence="4" id="KW-0812">Transmembrane</keyword>
<accession>A0AAE2ZRN7</accession>